<keyword evidence="2" id="KW-1185">Reference proteome</keyword>
<name>A0ABT7N9T4_9BURK</name>
<dbReference type="SUPFAM" id="SSF54523">
    <property type="entry name" value="Pili subunits"/>
    <property type="match status" value="1"/>
</dbReference>
<accession>A0ABT7N9T4</accession>
<comment type="caution">
    <text evidence="1">The sequence shown here is derived from an EMBL/GenBank/DDBJ whole genome shotgun (WGS) entry which is preliminary data.</text>
</comment>
<proteinExistence type="predicted"/>
<gene>
    <name evidence="1" type="ORF">QTH91_09100</name>
</gene>
<dbReference type="EMBL" id="JASZYV010000002">
    <property type="protein sequence ID" value="MDM0044635.1"/>
    <property type="molecule type" value="Genomic_DNA"/>
</dbReference>
<dbReference type="Gene3D" id="3.30.700.10">
    <property type="entry name" value="Glycoprotein, Type 4 Pilin"/>
    <property type="match status" value="1"/>
</dbReference>
<dbReference type="InterPro" id="IPR045584">
    <property type="entry name" value="Pilin-like"/>
</dbReference>
<organism evidence="1 2">
    <name type="scientific">Variovorax dokdonensis</name>
    <dbReference type="NCBI Taxonomy" id="344883"/>
    <lineage>
        <taxon>Bacteria</taxon>
        <taxon>Pseudomonadati</taxon>
        <taxon>Pseudomonadota</taxon>
        <taxon>Betaproteobacteria</taxon>
        <taxon>Burkholderiales</taxon>
        <taxon>Comamonadaceae</taxon>
        <taxon>Variovorax</taxon>
    </lineage>
</organism>
<dbReference type="Proteomes" id="UP001174908">
    <property type="component" value="Unassembled WGS sequence"/>
</dbReference>
<evidence type="ECO:0000313" key="2">
    <source>
        <dbReference type="Proteomes" id="UP001174908"/>
    </source>
</evidence>
<protein>
    <submittedName>
        <fullName evidence="1">Type IV pilin protein</fullName>
    </submittedName>
</protein>
<reference evidence="1" key="1">
    <citation type="submission" date="2023-06" db="EMBL/GenBank/DDBJ databases">
        <authorList>
            <person name="Jiang Y."/>
            <person name="Liu Q."/>
        </authorList>
    </citation>
    <scope>NUCLEOTIDE SEQUENCE</scope>
    <source>
        <strain evidence="1">CGMCC 1.12089</strain>
    </source>
</reference>
<evidence type="ECO:0000313" key="1">
    <source>
        <dbReference type="EMBL" id="MDM0044635.1"/>
    </source>
</evidence>
<sequence length="139" mass="15110">MMVMVVVGILGTFALPAYSDYQRQAQLPEAFNGLAEFRLRMEHYFQDNNRFGNSAGNACADDPSAAAWNDFAPRGAHSFNYRCTVQADQAGYVIVASGKAGSAVAGYTFTIDHLARHGTLQFRGQAVNESCWLTSQASC</sequence>